<keyword evidence="1" id="KW-0812">Transmembrane</keyword>
<name>A0A845AHB3_9SPHN</name>
<dbReference type="AlphaFoldDB" id="A0A845AHB3"/>
<dbReference type="InterPro" id="IPR013424">
    <property type="entry name" value="Ice-binding_C"/>
</dbReference>
<accession>A0A845AHB3</accession>
<dbReference type="RefSeq" id="WP_160753117.1">
    <property type="nucleotide sequence ID" value="NZ_WTYA01000005.1"/>
</dbReference>
<keyword evidence="1" id="KW-1133">Transmembrane helix</keyword>
<protein>
    <submittedName>
        <fullName evidence="4">PEPxxWA-CTERM sorting domain-containing protein</fullName>
    </submittedName>
</protein>
<proteinExistence type="predicted"/>
<organism evidence="4 5">
    <name type="scientific">Qipengyuania algicida</name>
    <dbReference type="NCBI Taxonomy" id="1836209"/>
    <lineage>
        <taxon>Bacteria</taxon>
        <taxon>Pseudomonadati</taxon>
        <taxon>Pseudomonadota</taxon>
        <taxon>Alphaproteobacteria</taxon>
        <taxon>Sphingomonadales</taxon>
        <taxon>Erythrobacteraceae</taxon>
        <taxon>Qipengyuania</taxon>
    </lineage>
</organism>
<evidence type="ECO:0000259" key="3">
    <source>
        <dbReference type="Pfam" id="PF07589"/>
    </source>
</evidence>
<evidence type="ECO:0000313" key="4">
    <source>
        <dbReference type="EMBL" id="MXP28847.1"/>
    </source>
</evidence>
<feature type="signal peptide" evidence="2">
    <location>
        <begin position="1"/>
        <end position="23"/>
    </location>
</feature>
<dbReference type="NCBIfam" id="NF035944">
    <property type="entry name" value="PEPxxWA-CTERM"/>
    <property type="match status" value="1"/>
</dbReference>
<dbReference type="OrthoDB" id="9152028at2"/>
<gene>
    <name evidence="4" type="ORF">GRI58_08435</name>
</gene>
<feature type="domain" description="Ice-binding protein C-terminal" evidence="3">
    <location>
        <begin position="168"/>
        <end position="191"/>
    </location>
</feature>
<dbReference type="EMBL" id="WTYA01000005">
    <property type="protein sequence ID" value="MXP28847.1"/>
    <property type="molecule type" value="Genomic_DNA"/>
</dbReference>
<evidence type="ECO:0000256" key="2">
    <source>
        <dbReference type="SAM" id="SignalP"/>
    </source>
</evidence>
<dbReference type="Pfam" id="PF07589">
    <property type="entry name" value="PEP-CTERM"/>
    <property type="match status" value="1"/>
</dbReference>
<dbReference type="Proteomes" id="UP000439780">
    <property type="component" value="Unassembled WGS sequence"/>
</dbReference>
<keyword evidence="5" id="KW-1185">Reference proteome</keyword>
<evidence type="ECO:0000256" key="1">
    <source>
        <dbReference type="SAM" id="Phobius"/>
    </source>
</evidence>
<keyword evidence="1" id="KW-0472">Membrane</keyword>
<feature type="transmembrane region" description="Helical" evidence="1">
    <location>
        <begin position="173"/>
        <end position="189"/>
    </location>
</feature>
<sequence>MALKSISFSAAAALALVAAPAFAGGPPTATAQPSLGGCATTYGTVVSGATACSGFYAGNVFSNNAGDVLTQQAAVSALGGSFDGDFTNLFGFGSLSNGSTGARTIDFGANFYGPTIIGAHFGNIAGPEGNVSVFWTFNFGTAGASSLTFLDGQGLSNLYVYGDPSTPAVPEPAAWALMILGFGAVGSVLRRSKKTKLALTYA</sequence>
<feature type="chain" id="PRO_5032637421" evidence="2">
    <location>
        <begin position="24"/>
        <end position="202"/>
    </location>
</feature>
<evidence type="ECO:0000313" key="5">
    <source>
        <dbReference type="Proteomes" id="UP000439780"/>
    </source>
</evidence>
<dbReference type="NCBIfam" id="TIGR02595">
    <property type="entry name" value="PEP_CTERM"/>
    <property type="match status" value="1"/>
</dbReference>
<reference evidence="4 5" key="1">
    <citation type="submission" date="2019-12" db="EMBL/GenBank/DDBJ databases">
        <title>Genomic-based taxomic classification of the family Erythrobacteraceae.</title>
        <authorList>
            <person name="Xu L."/>
        </authorList>
    </citation>
    <scope>NUCLEOTIDE SEQUENCE [LARGE SCALE GENOMIC DNA]</scope>
    <source>
        <strain evidence="4 5">KEMB 9005-328</strain>
    </source>
</reference>
<comment type="caution">
    <text evidence="4">The sequence shown here is derived from an EMBL/GenBank/DDBJ whole genome shotgun (WGS) entry which is preliminary data.</text>
</comment>
<keyword evidence="2" id="KW-0732">Signal</keyword>